<organism evidence="1 2">
    <name type="scientific">Autumnicola patrickiae</name>
    <dbReference type="NCBI Taxonomy" id="3075591"/>
    <lineage>
        <taxon>Bacteria</taxon>
        <taxon>Pseudomonadati</taxon>
        <taxon>Bacteroidota</taxon>
        <taxon>Flavobacteriia</taxon>
        <taxon>Flavobacteriales</taxon>
        <taxon>Flavobacteriaceae</taxon>
        <taxon>Autumnicola</taxon>
    </lineage>
</organism>
<accession>A0ABU3DX57</accession>
<keyword evidence="2" id="KW-1185">Reference proteome</keyword>
<protein>
    <submittedName>
        <fullName evidence="1">Uncharacterized protein</fullName>
    </submittedName>
</protein>
<evidence type="ECO:0000313" key="1">
    <source>
        <dbReference type="EMBL" id="MDT0688313.1"/>
    </source>
</evidence>
<gene>
    <name evidence="1" type="ORF">RM549_00835</name>
</gene>
<proteinExistence type="predicted"/>
<comment type="caution">
    <text evidence="1">The sequence shown here is derived from an EMBL/GenBank/DDBJ whole genome shotgun (WGS) entry which is preliminary data.</text>
</comment>
<name>A0ABU3DX57_9FLAO</name>
<sequence>MEIISTGIFFSLEADSIPEWVFIFQTVFDKAKNERYIEDKNRM</sequence>
<reference evidence="1 2" key="1">
    <citation type="submission" date="2023-09" db="EMBL/GenBank/DDBJ databases">
        <authorList>
            <person name="Rey-Velasco X."/>
        </authorList>
    </citation>
    <scope>NUCLEOTIDE SEQUENCE [LARGE SCALE GENOMIC DNA]</scope>
    <source>
        <strain evidence="1 2">F188</strain>
    </source>
</reference>
<dbReference type="RefSeq" id="WP_311679736.1">
    <property type="nucleotide sequence ID" value="NZ_JAVRHM010000001.1"/>
</dbReference>
<evidence type="ECO:0000313" key="2">
    <source>
        <dbReference type="Proteomes" id="UP001261624"/>
    </source>
</evidence>
<dbReference type="EMBL" id="JAVRHM010000001">
    <property type="protein sequence ID" value="MDT0688313.1"/>
    <property type="molecule type" value="Genomic_DNA"/>
</dbReference>
<dbReference type="Proteomes" id="UP001261624">
    <property type="component" value="Unassembled WGS sequence"/>
</dbReference>